<evidence type="ECO:0008006" key="4">
    <source>
        <dbReference type="Google" id="ProtNLM"/>
    </source>
</evidence>
<dbReference type="Proteomes" id="UP000595823">
    <property type="component" value="Chromosome"/>
</dbReference>
<sequence>MSVIIQWIEWQLILGAVDNIQSTGESILIGMQVVGGVVAAISIGIGAYFLMAGGARGRMSSIGWFVGAAGGLVMLLGALGISQWIESSITF</sequence>
<feature type="transmembrane region" description="Helical" evidence="1">
    <location>
        <begin position="62"/>
        <end position="85"/>
    </location>
</feature>
<keyword evidence="1" id="KW-0812">Transmembrane</keyword>
<proteinExistence type="predicted"/>
<protein>
    <recommendedName>
        <fullName evidence="4">TrbC/VirB2 family protein</fullName>
    </recommendedName>
</protein>
<evidence type="ECO:0000313" key="2">
    <source>
        <dbReference type="EMBL" id="QQK77839.1"/>
    </source>
</evidence>
<keyword evidence="1" id="KW-0472">Membrane</keyword>
<keyword evidence="1" id="KW-1133">Transmembrane helix</keyword>
<reference evidence="2 3" key="1">
    <citation type="submission" date="2020-06" db="EMBL/GenBank/DDBJ databases">
        <title>Genomic analysis of Salicibibacter sp. NKC5-3.</title>
        <authorList>
            <person name="Oh Y.J."/>
        </authorList>
    </citation>
    <scope>NUCLEOTIDE SEQUENCE [LARGE SCALE GENOMIC DNA]</scope>
    <source>
        <strain evidence="2 3">NKC5-3</strain>
    </source>
</reference>
<dbReference type="EMBL" id="CP054705">
    <property type="protein sequence ID" value="QQK77839.1"/>
    <property type="molecule type" value="Genomic_DNA"/>
</dbReference>
<gene>
    <name evidence="2" type="ORF">HUG15_21165</name>
</gene>
<organism evidence="2 3">
    <name type="scientific">Salicibibacter cibarius</name>
    <dbReference type="NCBI Taxonomy" id="2743000"/>
    <lineage>
        <taxon>Bacteria</taxon>
        <taxon>Bacillati</taxon>
        <taxon>Bacillota</taxon>
        <taxon>Bacilli</taxon>
        <taxon>Bacillales</taxon>
        <taxon>Bacillaceae</taxon>
        <taxon>Salicibibacter</taxon>
    </lineage>
</organism>
<dbReference type="RefSeq" id="WP_200125561.1">
    <property type="nucleotide sequence ID" value="NZ_CP054705.1"/>
</dbReference>
<dbReference type="KEGG" id="scia:HUG15_21165"/>
<evidence type="ECO:0000313" key="3">
    <source>
        <dbReference type="Proteomes" id="UP000595823"/>
    </source>
</evidence>
<accession>A0A7T7CDB8</accession>
<name>A0A7T7CDB8_9BACI</name>
<dbReference type="AlphaFoldDB" id="A0A7T7CDB8"/>
<evidence type="ECO:0000256" key="1">
    <source>
        <dbReference type="SAM" id="Phobius"/>
    </source>
</evidence>
<keyword evidence="3" id="KW-1185">Reference proteome</keyword>
<feature type="transmembrane region" description="Helical" evidence="1">
    <location>
        <begin position="27"/>
        <end position="50"/>
    </location>
</feature>